<dbReference type="PANTHER" id="PTHR43084:SF1">
    <property type="entry name" value="PERSULFIDE DIOXYGENASE ETHE1, MITOCHONDRIAL"/>
    <property type="match status" value="1"/>
</dbReference>
<name>A0A6L9MWN4_9ALTE</name>
<keyword evidence="1" id="KW-0479">Metal-binding</keyword>
<evidence type="ECO:0000313" key="4">
    <source>
        <dbReference type="Proteomes" id="UP000478837"/>
    </source>
</evidence>
<dbReference type="SMART" id="SM00849">
    <property type="entry name" value="Lactamase_B"/>
    <property type="match status" value="1"/>
</dbReference>
<dbReference type="GO" id="GO:0016787">
    <property type="term" value="F:hydrolase activity"/>
    <property type="evidence" value="ECO:0007669"/>
    <property type="project" value="UniProtKB-KW"/>
</dbReference>
<dbReference type="InterPro" id="IPR036866">
    <property type="entry name" value="RibonucZ/Hydroxyglut_hydro"/>
</dbReference>
<evidence type="ECO:0000259" key="2">
    <source>
        <dbReference type="SMART" id="SM00849"/>
    </source>
</evidence>
<keyword evidence="4" id="KW-1185">Reference proteome</keyword>
<proteinExistence type="predicted"/>
<dbReference type="GO" id="GO:0046872">
    <property type="term" value="F:metal ion binding"/>
    <property type="evidence" value="ECO:0007669"/>
    <property type="project" value="UniProtKB-KW"/>
</dbReference>
<gene>
    <name evidence="3" type="ORF">GTW09_14025</name>
</gene>
<protein>
    <submittedName>
        <fullName evidence="3">MBL fold metallo-hydrolase</fullName>
    </submittedName>
</protein>
<dbReference type="SUPFAM" id="SSF56281">
    <property type="entry name" value="Metallo-hydrolase/oxidoreductase"/>
    <property type="match status" value="1"/>
</dbReference>
<dbReference type="AlphaFoldDB" id="A0A6L9MWN4"/>
<dbReference type="GO" id="GO:0006749">
    <property type="term" value="P:glutathione metabolic process"/>
    <property type="evidence" value="ECO:0007669"/>
    <property type="project" value="InterPro"/>
</dbReference>
<sequence>MSTQTEITSFLDSDSETFTYVVEDKSTSKAVIIDPVLDFDYSAGRIHTESAETIADFIDKRGLQVEWVLETHAHADHLSAAPFFKRKYNAKIGIGARITEVQKIFKALFNLEKEFLPNGAQFDRLFEEGDILEVGNLRFEVMHVPGHTPADIAYLLNKESVFVGDTMFMPDVGTARCDFPGGSASTLYDSIHRILALPEETSIYVCHDYPTQHRTHESKVTVGEQKEFNIHVKDGVSKAEFVQMREARDATLSMPRLILPSIQLNVRAGELPPPEDNQVSYIKVPINQL</sequence>
<accession>A0A6L9MWN4</accession>
<organism evidence="3 4">
    <name type="scientific">Alteromonas hispanica</name>
    <dbReference type="NCBI Taxonomy" id="315421"/>
    <lineage>
        <taxon>Bacteria</taxon>
        <taxon>Pseudomonadati</taxon>
        <taxon>Pseudomonadota</taxon>
        <taxon>Gammaproteobacteria</taxon>
        <taxon>Alteromonadales</taxon>
        <taxon>Alteromonadaceae</taxon>
        <taxon>Alteromonas/Salinimonas group</taxon>
        <taxon>Alteromonas</taxon>
    </lineage>
</organism>
<dbReference type="GO" id="GO:0050313">
    <property type="term" value="F:sulfur dioxygenase activity"/>
    <property type="evidence" value="ECO:0007669"/>
    <property type="project" value="InterPro"/>
</dbReference>
<comment type="caution">
    <text evidence="3">The sequence shown here is derived from an EMBL/GenBank/DDBJ whole genome shotgun (WGS) entry which is preliminary data.</text>
</comment>
<dbReference type="Proteomes" id="UP000478837">
    <property type="component" value="Unassembled WGS sequence"/>
</dbReference>
<dbReference type="InterPro" id="IPR001279">
    <property type="entry name" value="Metallo-B-lactamas"/>
</dbReference>
<dbReference type="RefSeq" id="WP_163112395.1">
    <property type="nucleotide sequence ID" value="NZ_JAAAWP010000009.1"/>
</dbReference>
<dbReference type="EMBL" id="JAAAWP010000009">
    <property type="protein sequence ID" value="NDW22642.1"/>
    <property type="molecule type" value="Genomic_DNA"/>
</dbReference>
<feature type="domain" description="Metallo-beta-lactamase" evidence="2">
    <location>
        <begin position="16"/>
        <end position="207"/>
    </location>
</feature>
<dbReference type="PANTHER" id="PTHR43084">
    <property type="entry name" value="PERSULFIDE DIOXYGENASE ETHE1"/>
    <property type="match status" value="1"/>
</dbReference>
<dbReference type="CDD" id="cd07724">
    <property type="entry name" value="POD-like_MBL-fold"/>
    <property type="match status" value="1"/>
</dbReference>
<dbReference type="InterPro" id="IPR044528">
    <property type="entry name" value="POD-like_MBL-fold"/>
</dbReference>
<dbReference type="Pfam" id="PF00753">
    <property type="entry name" value="Lactamase_B"/>
    <property type="match status" value="1"/>
</dbReference>
<dbReference type="Gene3D" id="3.60.15.10">
    <property type="entry name" value="Ribonuclease Z/Hydroxyacylglutathione hydrolase-like"/>
    <property type="match status" value="1"/>
</dbReference>
<evidence type="ECO:0000313" key="3">
    <source>
        <dbReference type="EMBL" id="NDW22642.1"/>
    </source>
</evidence>
<dbReference type="GO" id="GO:0070813">
    <property type="term" value="P:hydrogen sulfide metabolic process"/>
    <property type="evidence" value="ECO:0007669"/>
    <property type="project" value="TreeGrafter"/>
</dbReference>
<keyword evidence="3" id="KW-0378">Hydrolase</keyword>
<evidence type="ECO:0000256" key="1">
    <source>
        <dbReference type="ARBA" id="ARBA00022723"/>
    </source>
</evidence>
<reference evidence="3 4" key="1">
    <citation type="submission" date="2020-01" db="EMBL/GenBank/DDBJ databases">
        <title>Genomes of bacteria type strains.</title>
        <authorList>
            <person name="Chen J."/>
            <person name="Zhu S."/>
            <person name="Yang J."/>
        </authorList>
    </citation>
    <scope>NUCLEOTIDE SEQUENCE [LARGE SCALE GENOMIC DNA]</scope>
    <source>
        <strain evidence="3 4">LMG 22958</strain>
    </source>
</reference>
<dbReference type="InterPro" id="IPR051682">
    <property type="entry name" value="Mito_Persulfide_Diox"/>
</dbReference>